<gene>
    <name evidence="1" type="ORF">EVAR_6997_1</name>
</gene>
<proteinExistence type="predicted"/>
<evidence type="ECO:0000313" key="2">
    <source>
        <dbReference type="Proteomes" id="UP000299102"/>
    </source>
</evidence>
<name>A0A4C1TJ93_EUMVA</name>
<protein>
    <submittedName>
        <fullName evidence="1">Uncharacterized protein</fullName>
    </submittedName>
</protein>
<keyword evidence="2" id="KW-1185">Reference proteome</keyword>
<dbReference type="Proteomes" id="UP000299102">
    <property type="component" value="Unassembled WGS sequence"/>
</dbReference>
<comment type="caution">
    <text evidence="1">The sequence shown here is derived from an EMBL/GenBank/DDBJ whole genome shotgun (WGS) entry which is preliminary data.</text>
</comment>
<reference evidence="1 2" key="1">
    <citation type="journal article" date="2019" name="Commun. Biol.">
        <title>The bagworm genome reveals a unique fibroin gene that provides high tensile strength.</title>
        <authorList>
            <person name="Kono N."/>
            <person name="Nakamura H."/>
            <person name="Ohtoshi R."/>
            <person name="Tomita M."/>
            <person name="Numata K."/>
            <person name="Arakawa K."/>
        </authorList>
    </citation>
    <scope>NUCLEOTIDE SEQUENCE [LARGE SCALE GENOMIC DNA]</scope>
</reference>
<accession>A0A4C1TJ93</accession>
<dbReference type="EMBL" id="BGZK01000058">
    <property type="protein sequence ID" value="GBP13660.1"/>
    <property type="molecule type" value="Genomic_DNA"/>
</dbReference>
<sequence length="121" mass="13208">MNGSIFSLQTEDGFISGALPLKLEPSTAARKSRRSITPARSLLGVRNKPLGDISTVNRRQFIWEISAYALSATRKGAYTPRRALLLSIGVHGSSDISFVDVEMTAERQRAIPSSNTNDDTK</sequence>
<dbReference type="AlphaFoldDB" id="A0A4C1TJ93"/>
<evidence type="ECO:0000313" key="1">
    <source>
        <dbReference type="EMBL" id="GBP13660.1"/>
    </source>
</evidence>
<organism evidence="1 2">
    <name type="scientific">Eumeta variegata</name>
    <name type="common">Bagworm moth</name>
    <name type="synonym">Eumeta japonica</name>
    <dbReference type="NCBI Taxonomy" id="151549"/>
    <lineage>
        <taxon>Eukaryota</taxon>
        <taxon>Metazoa</taxon>
        <taxon>Ecdysozoa</taxon>
        <taxon>Arthropoda</taxon>
        <taxon>Hexapoda</taxon>
        <taxon>Insecta</taxon>
        <taxon>Pterygota</taxon>
        <taxon>Neoptera</taxon>
        <taxon>Endopterygota</taxon>
        <taxon>Lepidoptera</taxon>
        <taxon>Glossata</taxon>
        <taxon>Ditrysia</taxon>
        <taxon>Tineoidea</taxon>
        <taxon>Psychidae</taxon>
        <taxon>Oiketicinae</taxon>
        <taxon>Eumeta</taxon>
    </lineage>
</organism>